<keyword evidence="5" id="KW-0456">Lyase</keyword>
<evidence type="ECO:0000256" key="5">
    <source>
        <dbReference type="ARBA" id="ARBA00023239"/>
    </source>
</evidence>
<evidence type="ECO:0000256" key="6">
    <source>
        <dbReference type="ARBA" id="ARBA00034115"/>
    </source>
</evidence>
<evidence type="ECO:0000256" key="8">
    <source>
        <dbReference type="ARBA" id="ARBA00037173"/>
    </source>
</evidence>
<dbReference type="PROSITE" id="PS00878">
    <property type="entry name" value="ODR_DC_2_1"/>
    <property type="match status" value="1"/>
</dbReference>
<keyword evidence="4" id="KW-0620">Polyamine biosynthesis</keyword>
<evidence type="ECO:0000256" key="2">
    <source>
        <dbReference type="ARBA" id="ARBA00008872"/>
    </source>
</evidence>
<dbReference type="InterPro" id="IPR022644">
    <property type="entry name" value="De-COase2_N"/>
</dbReference>
<sequence>MNYKRDLVNIEEDVNVRSAIADIVKSEPEDCPTFVCNVDDIIAKHELWRKLMPRIEPHYAVKCNDSDIVLRTIAALGLGFDCASKVEIERVLSIGVDPSKIIFAHTVKFDNHIKYAVENNVTLMTFDTEHELRKMKATAPCVRAVIRIRYDSNAKVVLGTKFGCDPYTEAPGLLELAKSVGIDVVGVSFHVGSGSKDFVSFYNAIHSANHVFGIAKDLGLHFDLLDIGGGFPGKPSDSIETFAEHVNAAIEECFSDPKIRIISEPGMYFVESAFTLACSIYGVTESVVQDENVYNYFVSDGVFGNFTSVVSYDMDVLPEALRDDEGEKYLSVIRGPTTDAHDVIPRTFLLPKMKYGDYIIFHYMGSYTSVLTTPFNGFGESHYYYVVSKDNWCRLQSSKLPLPNSYCNLLCEKK</sequence>
<feature type="domain" description="Orn/DAP/Arg decarboxylase 2 N-terminal" evidence="11">
    <location>
        <begin position="39"/>
        <end position="270"/>
    </location>
</feature>
<dbReference type="SUPFAM" id="SSF50621">
    <property type="entry name" value="Alanine racemase C-terminal domain-like"/>
    <property type="match status" value="1"/>
</dbReference>
<dbReference type="PANTHER" id="PTHR11482">
    <property type="entry name" value="ARGININE/DIAMINOPIMELATE/ORNITHINE DECARBOXYLASE"/>
    <property type="match status" value="1"/>
</dbReference>
<evidence type="ECO:0000256" key="10">
    <source>
        <dbReference type="ARBA" id="ARBA00049127"/>
    </source>
</evidence>
<dbReference type="GO" id="GO:0004586">
    <property type="term" value="F:ornithine decarboxylase activity"/>
    <property type="evidence" value="ECO:0007669"/>
    <property type="project" value="UniProtKB-EC"/>
</dbReference>
<dbReference type="InterPro" id="IPR009006">
    <property type="entry name" value="Ala_racemase/Decarboxylase_C"/>
</dbReference>
<reference evidence="12" key="1">
    <citation type="journal article" date="2016" name="Sci. Rep.">
        <title>Molecular characterization of firefly nuptial gifts: a multi-omics approach sheds light on postcopulatory sexual selection.</title>
        <authorList>
            <person name="Al-Wathiqui N."/>
            <person name="Fallon T.R."/>
            <person name="South A."/>
            <person name="Weng J.K."/>
            <person name="Lewis S.M."/>
        </authorList>
    </citation>
    <scope>NUCLEOTIDE SEQUENCE</scope>
</reference>
<dbReference type="PANTHER" id="PTHR11482:SF6">
    <property type="entry name" value="ORNITHINE DECARBOXYLASE 1-RELATED"/>
    <property type="match status" value="1"/>
</dbReference>
<dbReference type="FunFam" id="3.20.20.10:FF:000005">
    <property type="entry name" value="Ornithine decarboxylase"/>
    <property type="match status" value="1"/>
</dbReference>
<dbReference type="GO" id="GO:0005737">
    <property type="term" value="C:cytoplasm"/>
    <property type="evidence" value="ECO:0007669"/>
    <property type="project" value="TreeGrafter"/>
</dbReference>
<evidence type="ECO:0000256" key="4">
    <source>
        <dbReference type="ARBA" id="ARBA00023115"/>
    </source>
</evidence>
<comment type="cofactor">
    <cofactor evidence="1">
        <name>pyridoxal 5'-phosphate</name>
        <dbReference type="ChEBI" id="CHEBI:597326"/>
    </cofactor>
</comment>
<name>A0A1Y1JTJ4_PHOPY</name>
<dbReference type="InterPro" id="IPR022653">
    <property type="entry name" value="De-COase2_pyr-phos_BS"/>
</dbReference>
<evidence type="ECO:0000256" key="7">
    <source>
        <dbReference type="ARBA" id="ARBA00034138"/>
    </source>
</evidence>
<dbReference type="Gene3D" id="2.40.37.10">
    <property type="entry name" value="Lyase, Ornithine Decarboxylase, Chain A, domain 1"/>
    <property type="match status" value="1"/>
</dbReference>
<protein>
    <recommendedName>
        <fullName evidence="7">ornithine decarboxylase</fullName>
        <ecNumber evidence="7">4.1.1.17</ecNumber>
    </recommendedName>
</protein>
<dbReference type="InterPro" id="IPR000183">
    <property type="entry name" value="Orn/DAP/Arg_de-COase"/>
</dbReference>
<accession>A0A1Y1JTJ4</accession>
<dbReference type="GO" id="GO:0033387">
    <property type="term" value="P:putrescine biosynthetic process from arginine, via ornithine"/>
    <property type="evidence" value="ECO:0007669"/>
    <property type="project" value="TreeGrafter"/>
</dbReference>
<organism evidence="12">
    <name type="scientific">Photinus pyralis</name>
    <name type="common">Common eastern firefly</name>
    <name type="synonym">Lampyris pyralis</name>
    <dbReference type="NCBI Taxonomy" id="7054"/>
    <lineage>
        <taxon>Eukaryota</taxon>
        <taxon>Metazoa</taxon>
        <taxon>Ecdysozoa</taxon>
        <taxon>Arthropoda</taxon>
        <taxon>Hexapoda</taxon>
        <taxon>Insecta</taxon>
        <taxon>Pterygota</taxon>
        <taxon>Neoptera</taxon>
        <taxon>Endopterygota</taxon>
        <taxon>Coleoptera</taxon>
        <taxon>Polyphaga</taxon>
        <taxon>Elateriformia</taxon>
        <taxon>Elateroidea</taxon>
        <taxon>Lampyridae</taxon>
        <taxon>Lampyrinae</taxon>
        <taxon>Photinus</taxon>
    </lineage>
</organism>
<comment type="subunit">
    <text evidence="9">Homodimer. Only the dimer is catalytically active, as the active sites are constructed of residues from both monomers.</text>
</comment>
<dbReference type="CDD" id="cd00622">
    <property type="entry name" value="PLPDE_III_ODC"/>
    <property type="match status" value="1"/>
</dbReference>
<dbReference type="InterPro" id="IPR002433">
    <property type="entry name" value="Orn_de-COase"/>
</dbReference>
<evidence type="ECO:0000259" key="11">
    <source>
        <dbReference type="Pfam" id="PF02784"/>
    </source>
</evidence>
<proteinExistence type="inferred from homology"/>
<evidence type="ECO:0000256" key="1">
    <source>
        <dbReference type="ARBA" id="ARBA00001933"/>
    </source>
</evidence>
<keyword evidence="3" id="KW-0663">Pyridoxal phosphate</keyword>
<dbReference type="Pfam" id="PF02784">
    <property type="entry name" value="Orn_Arg_deC_N"/>
    <property type="match status" value="1"/>
</dbReference>
<evidence type="ECO:0000256" key="9">
    <source>
        <dbReference type="ARBA" id="ARBA00046672"/>
    </source>
</evidence>
<dbReference type="AlphaFoldDB" id="A0A1Y1JTJ4"/>
<comment type="pathway">
    <text evidence="6">Amine and polyamine biosynthesis; putrescine biosynthesis via L-ornithine pathway; putrescine from L-ornithine: step 1/1.</text>
</comment>
<comment type="function">
    <text evidence="8">Catalyzes the first and rate-limiting step of polyamine biosynthesis that converts ornithine into putrescine, which is the precursor for the polyamines, spermidine and spermine. Polyamines are essential for cell proliferation and are implicated in cellular processes, ranging from DNA replication to apoptosis.</text>
</comment>
<comment type="similarity">
    <text evidence="2">Belongs to the Orn/Lys/Arg decarboxylase class-II family.</text>
</comment>
<dbReference type="InterPro" id="IPR029066">
    <property type="entry name" value="PLP-binding_barrel"/>
</dbReference>
<comment type="catalytic activity">
    <reaction evidence="10">
        <text>L-ornithine + H(+) = putrescine + CO2</text>
        <dbReference type="Rhea" id="RHEA:22964"/>
        <dbReference type="ChEBI" id="CHEBI:15378"/>
        <dbReference type="ChEBI" id="CHEBI:16526"/>
        <dbReference type="ChEBI" id="CHEBI:46911"/>
        <dbReference type="ChEBI" id="CHEBI:326268"/>
        <dbReference type="EC" id="4.1.1.17"/>
    </reaction>
</comment>
<dbReference type="PRINTS" id="PR01182">
    <property type="entry name" value="ORNDCRBXLASE"/>
</dbReference>
<evidence type="ECO:0000256" key="3">
    <source>
        <dbReference type="ARBA" id="ARBA00022898"/>
    </source>
</evidence>
<dbReference type="EMBL" id="GEZM01101497">
    <property type="protein sequence ID" value="JAV52629.1"/>
    <property type="molecule type" value="Transcribed_RNA"/>
</dbReference>
<dbReference type="Gene3D" id="3.20.20.10">
    <property type="entry name" value="Alanine racemase"/>
    <property type="match status" value="1"/>
</dbReference>
<dbReference type="PRINTS" id="PR01179">
    <property type="entry name" value="ODADCRBXLASE"/>
</dbReference>
<evidence type="ECO:0000313" key="12">
    <source>
        <dbReference type="EMBL" id="JAV52629.1"/>
    </source>
</evidence>
<dbReference type="EC" id="4.1.1.17" evidence="7"/>
<dbReference type="SUPFAM" id="SSF51419">
    <property type="entry name" value="PLP-binding barrel"/>
    <property type="match status" value="1"/>
</dbReference>